<comment type="subcellular location">
    <subcellularLocation>
        <location evidence="11">Cytoplasm</location>
    </subcellularLocation>
</comment>
<dbReference type="GO" id="GO:0043822">
    <property type="term" value="F:ribonuclease M5 activity"/>
    <property type="evidence" value="ECO:0007669"/>
    <property type="project" value="UniProtKB-UniRule"/>
</dbReference>
<comment type="caution">
    <text evidence="14">The sequence shown here is derived from an EMBL/GenBank/DDBJ whole genome shotgun (WGS) entry which is preliminary data.</text>
</comment>
<dbReference type="EC" id="3.1.26.8" evidence="11 12"/>
<keyword evidence="2 11" id="KW-0690">Ribosome biogenesis</keyword>
<dbReference type="SMART" id="SM00493">
    <property type="entry name" value="TOPRIM"/>
    <property type="match status" value="1"/>
</dbReference>
<evidence type="ECO:0000256" key="6">
    <source>
        <dbReference type="ARBA" id="ARBA00022730"/>
    </source>
</evidence>
<keyword evidence="6 11" id="KW-0699">rRNA-binding</keyword>
<keyword evidence="7 11" id="KW-0255">Endonuclease</keyword>
<gene>
    <name evidence="11 14" type="primary">rnmV</name>
    <name evidence="14" type="ORF">MCORR_v1c03030</name>
</gene>
<dbReference type="Proteomes" id="UP000239785">
    <property type="component" value="Unassembled WGS sequence"/>
</dbReference>
<evidence type="ECO:0000259" key="13">
    <source>
        <dbReference type="PROSITE" id="PS50880"/>
    </source>
</evidence>
<evidence type="ECO:0000256" key="12">
    <source>
        <dbReference type="NCBIfam" id="TIGR00334"/>
    </source>
</evidence>
<dbReference type="AlphaFoldDB" id="A0A2S5RHH8"/>
<dbReference type="NCBIfam" id="TIGR00334">
    <property type="entry name" value="5S_RNA_mat_M5"/>
    <property type="match status" value="1"/>
</dbReference>
<keyword evidence="9" id="KW-0460">Magnesium</keyword>
<keyword evidence="15" id="KW-1185">Reference proteome</keyword>
<dbReference type="InterPro" id="IPR006171">
    <property type="entry name" value="TOPRIM_dom"/>
</dbReference>
<evidence type="ECO:0000256" key="5">
    <source>
        <dbReference type="ARBA" id="ARBA00022723"/>
    </source>
</evidence>
<evidence type="ECO:0000313" key="14">
    <source>
        <dbReference type="EMBL" id="PPE06672.1"/>
    </source>
</evidence>
<dbReference type="InterPro" id="IPR004466">
    <property type="entry name" value="RNase_M5"/>
</dbReference>
<evidence type="ECO:0000256" key="7">
    <source>
        <dbReference type="ARBA" id="ARBA00022759"/>
    </source>
</evidence>
<keyword evidence="5" id="KW-0479">Metal-binding</keyword>
<organism evidence="14 15">
    <name type="scientific">Mesoplasma corruscae</name>
    <dbReference type="NCBI Taxonomy" id="216874"/>
    <lineage>
        <taxon>Bacteria</taxon>
        <taxon>Bacillati</taxon>
        <taxon>Mycoplasmatota</taxon>
        <taxon>Mollicutes</taxon>
        <taxon>Entomoplasmatales</taxon>
        <taxon>Entomoplasmataceae</taxon>
        <taxon>Mesoplasma</taxon>
    </lineage>
</organism>
<dbReference type="Gene3D" id="3.40.1360.10">
    <property type="match status" value="1"/>
</dbReference>
<dbReference type="Pfam" id="PF13331">
    <property type="entry name" value="DUF4093"/>
    <property type="match status" value="1"/>
</dbReference>
<dbReference type="PANTHER" id="PTHR39156:SF1">
    <property type="entry name" value="RIBONUCLEASE M5"/>
    <property type="match status" value="1"/>
</dbReference>
<dbReference type="HAMAP" id="MF_01469">
    <property type="entry name" value="RNase_M5"/>
    <property type="match status" value="1"/>
</dbReference>
<comment type="function">
    <text evidence="11">Required for correct processing of both the 5' and 3' ends of 5S rRNA precursor. Cleaves both sides of a double-stranded region yielding mature 5S rRNA in one step.</text>
</comment>
<evidence type="ECO:0000256" key="8">
    <source>
        <dbReference type="ARBA" id="ARBA00022801"/>
    </source>
</evidence>
<reference evidence="14 15" key="1">
    <citation type="submission" date="2017-11" db="EMBL/GenBank/DDBJ databases">
        <title>Genome sequence of Mesoplasma corruscae ELCA-2 (ATCC 49579).</title>
        <authorList>
            <person name="Lo W.-S."/>
            <person name="Kuo C.-H."/>
        </authorList>
    </citation>
    <scope>NUCLEOTIDE SEQUENCE [LARGE SCALE GENOMIC DNA]</scope>
    <source>
        <strain evidence="14 15">ELCA-2</strain>
    </source>
</reference>
<dbReference type="GO" id="GO:0046872">
    <property type="term" value="F:metal ion binding"/>
    <property type="evidence" value="ECO:0007669"/>
    <property type="project" value="UniProtKB-KW"/>
</dbReference>
<dbReference type="GO" id="GO:0006364">
    <property type="term" value="P:rRNA processing"/>
    <property type="evidence" value="ECO:0007669"/>
    <property type="project" value="UniProtKB-UniRule"/>
</dbReference>
<evidence type="ECO:0000256" key="11">
    <source>
        <dbReference type="HAMAP-Rule" id="MF_01469"/>
    </source>
</evidence>
<dbReference type="EMBL" id="PHNF01000001">
    <property type="protein sequence ID" value="PPE06672.1"/>
    <property type="molecule type" value="Genomic_DNA"/>
</dbReference>
<evidence type="ECO:0000256" key="2">
    <source>
        <dbReference type="ARBA" id="ARBA00022517"/>
    </source>
</evidence>
<keyword evidence="1 11" id="KW-0963">Cytoplasm</keyword>
<dbReference type="Pfam" id="PF01751">
    <property type="entry name" value="Toprim"/>
    <property type="match status" value="1"/>
</dbReference>
<dbReference type="InterPro" id="IPR034141">
    <property type="entry name" value="TOPRIM_RNase_M5-like"/>
</dbReference>
<dbReference type="GO" id="GO:0019843">
    <property type="term" value="F:rRNA binding"/>
    <property type="evidence" value="ECO:0007669"/>
    <property type="project" value="UniProtKB-KW"/>
</dbReference>
<sequence>MLNQIVVVEGKTDSQKLKKIFGNKLQTLETNGLALNQKTLDSIKKLSENNEIIIFTDPDGPGKKIRETIIKEVNKNIYNAFINKKSFTFQDKKIGVAEANEEEIKKALNNIIKYNVNNESISWIEYKQNDIYLKSNRNKISKKLEINLELSSKSLFKWLNWMNLDVNSIKKILEE</sequence>
<evidence type="ECO:0000313" key="15">
    <source>
        <dbReference type="Proteomes" id="UP000239785"/>
    </source>
</evidence>
<evidence type="ECO:0000256" key="10">
    <source>
        <dbReference type="ARBA" id="ARBA00022884"/>
    </source>
</evidence>
<proteinExistence type="inferred from homology"/>
<feature type="domain" description="Toprim" evidence="13">
    <location>
        <begin position="3"/>
        <end position="83"/>
    </location>
</feature>
<keyword evidence="4 11" id="KW-0540">Nuclease</keyword>
<evidence type="ECO:0000256" key="4">
    <source>
        <dbReference type="ARBA" id="ARBA00022722"/>
    </source>
</evidence>
<dbReference type="CDD" id="cd01027">
    <property type="entry name" value="TOPRIM_RNase_M5_like"/>
    <property type="match status" value="1"/>
</dbReference>
<keyword evidence="3 11" id="KW-0698">rRNA processing</keyword>
<evidence type="ECO:0000256" key="9">
    <source>
        <dbReference type="ARBA" id="ARBA00022842"/>
    </source>
</evidence>
<evidence type="ECO:0000256" key="1">
    <source>
        <dbReference type="ARBA" id="ARBA00022490"/>
    </source>
</evidence>
<dbReference type="OrthoDB" id="9791329at2"/>
<dbReference type="GO" id="GO:0005737">
    <property type="term" value="C:cytoplasm"/>
    <property type="evidence" value="ECO:0007669"/>
    <property type="project" value="UniProtKB-SubCell"/>
</dbReference>
<keyword evidence="10 11" id="KW-0694">RNA-binding</keyword>
<dbReference type="InterPro" id="IPR025156">
    <property type="entry name" value="RNase_M5_C"/>
</dbReference>
<comment type="catalytic activity">
    <reaction evidence="11">
        <text>Endonucleolytic cleavage of RNA, removing 21 and 42 nucleotides, respectively, from the 5'- and 3'-termini of a 5S-rRNA precursor.</text>
        <dbReference type="EC" id="3.1.26.8"/>
    </reaction>
</comment>
<dbReference type="PANTHER" id="PTHR39156">
    <property type="entry name" value="RIBONUCLEASE M5"/>
    <property type="match status" value="1"/>
</dbReference>
<dbReference type="PROSITE" id="PS50880">
    <property type="entry name" value="TOPRIM"/>
    <property type="match status" value="1"/>
</dbReference>
<name>A0A2S5RHH8_9MOLU</name>
<accession>A0A2S5RHH8</accession>
<dbReference type="SUPFAM" id="SSF110455">
    <property type="entry name" value="Toprim domain"/>
    <property type="match status" value="1"/>
</dbReference>
<keyword evidence="8 11" id="KW-0378">Hydrolase</keyword>
<protein>
    <recommendedName>
        <fullName evidence="11 12">Ribonuclease M5</fullName>
        <ecNumber evidence="11 12">3.1.26.8</ecNumber>
    </recommendedName>
    <alternativeName>
        <fullName evidence="11">RNase M5</fullName>
    </alternativeName>
    <alternativeName>
        <fullName evidence="11">Ribosomal RNA terminal maturase M5</fullName>
    </alternativeName>
</protein>
<comment type="similarity">
    <text evidence="11">Belongs to the ribonuclease M5 family.</text>
</comment>
<evidence type="ECO:0000256" key="3">
    <source>
        <dbReference type="ARBA" id="ARBA00022552"/>
    </source>
</evidence>